<proteinExistence type="predicted"/>
<sequence length="322" mass="34076">MSLPNSQELASPPSYTPAAPGAPVAHVLPVPTNSNAAYVSVLNELLDNARRVLNTVVIANRNTVGVGAAVDGLAGVIDKVQHVLSLISDGITDIHDHVVDVWHLVEPILPFLERNENRVLALMSTASVLETGINMLRASNDNLRGMIANSLAGLGRIEEVVRRSDTTFGAVLNATNRNHATLVDKALTLGTLVDVASKNVASTVEGSKNEVVAVVAVFRAEVADVVKVIQKEMEALRVHQGELADAMYEFMKLGARTGRAADVVSPGSPLSPLTPSPTSSTAASTSGNSPMRLAKVNAATAISTYYRHDEPINVDEQDELID</sequence>
<organism evidence="2 3">
    <name type="scientific">Exidia glandulosa HHB12029</name>
    <dbReference type="NCBI Taxonomy" id="1314781"/>
    <lineage>
        <taxon>Eukaryota</taxon>
        <taxon>Fungi</taxon>
        <taxon>Dikarya</taxon>
        <taxon>Basidiomycota</taxon>
        <taxon>Agaricomycotina</taxon>
        <taxon>Agaricomycetes</taxon>
        <taxon>Auriculariales</taxon>
        <taxon>Exidiaceae</taxon>
        <taxon>Exidia</taxon>
    </lineage>
</organism>
<dbReference type="EMBL" id="KV426470">
    <property type="protein sequence ID" value="KZV80560.1"/>
    <property type="molecule type" value="Genomic_DNA"/>
</dbReference>
<evidence type="ECO:0000313" key="3">
    <source>
        <dbReference type="Proteomes" id="UP000077266"/>
    </source>
</evidence>
<dbReference type="AlphaFoldDB" id="A0A165BFX7"/>
<name>A0A165BFX7_EXIGL</name>
<evidence type="ECO:0000256" key="1">
    <source>
        <dbReference type="SAM" id="MobiDB-lite"/>
    </source>
</evidence>
<evidence type="ECO:0000313" key="2">
    <source>
        <dbReference type="EMBL" id="KZV80560.1"/>
    </source>
</evidence>
<gene>
    <name evidence="2" type="ORF">EXIGLDRAFT_780816</name>
</gene>
<feature type="region of interest" description="Disordered" evidence="1">
    <location>
        <begin position="261"/>
        <end position="290"/>
    </location>
</feature>
<keyword evidence="3" id="KW-1185">Reference proteome</keyword>
<accession>A0A165BFX7</accession>
<feature type="compositionally biased region" description="Low complexity" evidence="1">
    <location>
        <begin position="265"/>
        <end position="290"/>
    </location>
</feature>
<protein>
    <submittedName>
        <fullName evidence="2">Uncharacterized protein</fullName>
    </submittedName>
</protein>
<dbReference type="Proteomes" id="UP000077266">
    <property type="component" value="Unassembled WGS sequence"/>
</dbReference>
<dbReference type="InParanoid" id="A0A165BFX7"/>
<reference evidence="2 3" key="1">
    <citation type="journal article" date="2016" name="Mol. Biol. Evol.">
        <title>Comparative Genomics of Early-Diverging Mushroom-Forming Fungi Provides Insights into the Origins of Lignocellulose Decay Capabilities.</title>
        <authorList>
            <person name="Nagy L.G."/>
            <person name="Riley R."/>
            <person name="Tritt A."/>
            <person name="Adam C."/>
            <person name="Daum C."/>
            <person name="Floudas D."/>
            <person name="Sun H."/>
            <person name="Yadav J.S."/>
            <person name="Pangilinan J."/>
            <person name="Larsson K.H."/>
            <person name="Matsuura K."/>
            <person name="Barry K."/>
            <person name="Labutti K."/>
            <person name="Kuo R."/>
            <person name="Ohm R.A."/>
            <person name="Bhattacharya S.S."/>
            <person name="Shirouzu T."/>
            <person name="Yoshinaga Y."/>
            <person name="Martin F.M."/>
            <person name="Grigoriev I.V."/>
            <person name="Hibbett D.S."/>
        </authorList>
    </citation>
    <scope>NUCLEOTIDE SEQUENCE [LARGE SCALE GENOMIC DNA]</scope>
    <source>
        <strain evidence="2 3">HHB12029</strain>
    </source>
</reference>